<organism evidence="1 2">
    <name type="scientific">Brucella intermedia</name>
    <dbReference type="NCBI Taxonomy" id="94625"/>
    <lineage>
        <taxon>Bacteria</taxon>
        <taxon>Pseudomonadati</taxon>
        <taxon>Pseudomonadota</taxon>
        <taxon>Alphaproteobacteria</taxon>
        <taxon>Hyphomicrobiales</taxon>
        <taxon>Brucellaceae</taxon>
        <taxon>Brucella/Ochrobactrum group</taxon>
        <taxon>Brucella</taxon>
    </lineage>
</organism>
<sequence length="81" mass="9428">MKIPIPEFDEFGDEIVRPVVSHRDGLIEVVDNFDEWSAYTKELERKRDAAMLERGDISQDDLRRKNGMLPRSVLAKARIIE</sequence>
<accession>A0A7V6PDL9</accession>
<dbReference type="RefSeq" id="WP_112701466.1">
    <property type="nucleotide sequence ID" value="NZ_CP122438.1"/>
</dbReference>
<dbReference type="EMBL" id="DUMN01000418">
    <property type="protein sequence ID" value="HHV68935.1"/>
    <property type="molecule type" value="Genomic_DNA"/>
</dbReference>
<evidence type="ECO:0000313" key="2">
    <source>
        <dbReference type="Proteomes" id="UP000551563"/>
    </source>
</evidence>
<comment type="caution">
    <text evidence="1">The sequence shown here is derived from an EMBL/GenBank/DDBJ whole genome shotgun (WGS) entry which is preliminary data.</text>
</comment>
<evidence type="ECO:0000313" key="1">
    <source>
        <dbReference type="EMBL" id="HHV68935.1"/>
    </source>
</evidence>
<proteinExistence type="predicted"/>
<dbReference type="Proteomes" id="UP000551563">
    <property type="component" value="Unassembled WGS sequence"/>
</dbReference>
<name>A0A7V6PDL9_9HYPH</name>
<protein>
    <submittedName>
        <fullName evidence="1">Uncharacterized protein</fullName>
    </submittedName>
</protein>
<reference evidence="1 2" key="1">
    <citation type="journal article" date="2020" name="Biotechnol. Biofuels">
        <title>New insights from the biogas microbiome by comprehensive genome-resolved metagenomics of nearly 1600 species originating from multiple anaerobic digesters.</title>
        <authorList>
            <person name="Campanaro S."/>
            <person name="Treu L."/>
            <person name="Rodriguez-R L.M."/>
            <person name="Kovalovszki A."/>
            <person name="Ziels R.M."/>
            <person name="Maus I."/>
            <person name="Zhu X."/>
            <person name="Kougias P.G."/>
            <person name="Basile A."/>
            <person name="Luo G."/>
            <person name="Schluter A."/>
            <person name="Konstantinidis K.T."/>
            <person name="Angelidaki I."/>
        </authorList>
    </citation>
    <scope>NUCLEOTIDE SEQUENCE [LARGE SCALE GENOMIC DNA]</scope>
    <source>
        <strain evidence="1">AS04akNAM_66</strain>
    </source>
</reference>
<gene>
    <name evidence="1" type="ORF">GXX48_14985</name>
</gene>
<dbReference type="AlphaFoldDB" id="A0A7V6PDL9"/>